<evidence type="ECO:0000313" key="4">
    <source>
        <dbReference type="Proteomes" id="UP000007494"/>
    </source>
</evidence>
<dbReference type="OrthoDB" id="333891at2759"/>
<feature type="compositionally biased region" description="Basic and acidic residues" evidence="1">
    <location>
        <begin position="308"/>
        <end position="318"/>
    </location>
</feature>
<dbReference type="InParanoid" id="F0VKI1"/>
<dbReference type="Proteomes" id="UP000007494">
    <property type="component" value="Chromosome X"/>
</dbReference>
<feature type="compositionally biased region" description="Polar residues" evidence="1">
    <location>
        <begin position="22"/>
        <end position="33"/>
    </location>
</feature>
<proteinExistence type="predicted"/>
<organism evidence="2 4">
    <name type="scientific">Neospora caninum (strain Liverpool)</name>
    <dbReference type="NCBI Taxonomy" id="572307"/>
    <lineage>
        <taxon>Eukaryota</taxon>
        <taxon>Sar</taxon>
        <taxon>Alveolata</taxon>
        <taxon>Apicomplexa</taxon>
        <taxon>Conoidasida</taxon>
        <taxon>Coccidia</taxon>
        <taxon>Eucoccidiorida</taxon>
        <taxon>Eimeriorina</taxon>
        <taxon>Sarcocystidae</taxon>
        <taxon>Neospora</taxon>
    </lineage>
</organism>
<evidence type="ECO:0000313" key="3">
    <source>
        <dbReference type="EMBL" id="CEL69295.1"/>
    </source>
</evidence>
<reference evidence="3" key="4">
    <citation type="journal article" date="2015" name="PLoS ONE">
        <title>Comprehensive Evaluation of Toxoplasma gondii VEG and Neospora caninum LIV Genomes with Tachyzoite Stage Transcriptome and Proteome Defines Novel Transcript Features.</title>
        <authorList>
            <person name="Ramaprasad A."/>
            <person name="Mourier T."/>
            <person name="Naeem R."/>
            <person name="Malas T.B."/>
            <person name="Moussa E."/>
            <person name="Panigrahi A."/>
            <person name="Vermont S.J."/>
            <person name="Otto T.D."/>
            <person name="Wastling J."/>
            <person name="Pain A."/>
        </authorList>
    </citation>
    <scope>NUCLEOTIDE SEQUENCE</scope>
    <source>
        <strain evidence="3">Liverpool</strain>
    </source>
</reference>
<accession>F0VKI1</accession>
<dbReference type="GeneID" id="13442513"/>
<feature type="compositionally biased region" description="Basic residues" evidence="1">
    <location>
        <begin position="151"/>
        <end position="164"/>
    </location>
</feature>
<reference evidence="4" key="3">
    <citation type="journal article" date="2012" name="PLoS Pathog.">
        <title>Comparative genomics of the apicomplexan parasites Toxoplasma gondii and Neospora caninum: Coccidia differing in host range and transmission strategy.</title>
        <authorList>
            <person name="Reid A.J."/>
            <person name="Vermont S.J."/>
            <person name="Cotton J.A."/>
            <person name="Harris D."/>
            <person name="Hill-Cawthorne G.A."/>
            <person name="Konen-Waisman S."/>
            <person name="Latham S.M."/>
            <person name="Mourier T."/>
            <person name="Norton R."/>
            <person name="Quail M.A."/>
            <person name="Sanders M."/>
            <person name="Shanmugam D."/>
            <person name="Sohal A."/>
            <person name="Wasmuth J.D."/>
            <person name="Brunk B."/>
            <person name="Grigg M.E."/>
            <person name="Howard J.C."/>
            <person name="Parkinson J."/>
            <person name="Roos D.S."/>
            <person name="Trees A.J."/>
            <person name="Berriman M."/>
            <person name="Pain A."/>
            <person name="Wastling J.M."/>
        </authorList>
    </citation>
    <scope>NUCLEOTIDE SEQUENCE [LARGE SCALE GENOMIC DNA]</scope>
    <source>
        <strain evidence="4">Liverpool</strain>
    </source>
</reference>
<gene>
    <name evidence="3" type="ORF">BN1204_050100</name>
    <name evidence="2" type="ORF">NCLIV_050100</name>
</gene>
<feature type="region of interest" description="Disordered" evidence="1">
    <location>
        <begin position="16"/>
        <end position="54"/>
    </location>
</feature>
<dbReference type="EMBL" id="FR823391">
    <property type="protein sequence ID" value="CBZ54582.1"/>
    <property type="molecule type" value="Genomic_DNA"/>
</dbReference>
<evidence type="ECO:0000256" key="1">
    <source>
        <dbReference type="SAM" id="MobiDB-lite"/>
    </source>
</evidence>
<feature type="compositionally biased region" description="Low complexity" evidence="1">
    <location>
        <begin position="319"/>
        <end position="354"/>
    </location>
</feature>
<keyword evidence="4" id="KW-1185">Reference proteome</keyword>
<feature type="compositionally biased region" description="Low complexity" evidence="1">
    <location>
        <begin position="34"/>
        <end position="54"/>
    </location>
</feature>
<dbReference type="eggNOG" id="ENOG502R0CQ">
    <property type="taxonomic scope" value="Eukaryota"/>
</dbReference>
<dbReference type="RefSeq" id="XP_003884612.1">
    <property type="nucleotide sequence ID" value="XM_003884563.1"/>
</dbReference>
<dbReference type="EMBL" id="LN714485">
    <property type="protein sequence ID" value="CEL69295.1"/>
    <property type="molecule type" value="Genomic_DNA"/>
</dbReference>
<dbReference type="OMA" id="KWSACRN"/>
<feature type="compositionally biased region" description="Basic and acidic residues" evidence="1">
    <location>
        <begin position="165"/>
        <end position="175"/>
    </location>
</feature>
<dbReference type="AlphaFoldDB" id="F0VKI1"/>
<dbReference type="Pfam" id="PF04032">
    <property type="entry name" value="Rpr2"/>
    <property type="match status" value="1"/>
</dbReference>
<evidence type="ECO:0000313" key="2">
    <source>
        <dbReference type="EMBL" id="CBZ54582.1"/>
    </source>
</evidence>
<feature type="region of interest" description="Disordered" evidence="1">
    <location>
        <begin position="150"/>
        <end position="393"/>
    </location>
</feature>
<reference evidence="2" key="1">
    <citation type="submission" date="2011-02" db="EMBL/GenBank/DDBJ databases">
        <authorList>
            <person name="Aslett M."/>
        </authorList>
    </citation>
    <scope>NUCLEOTIDE SEQUENCE</scope>
    <source>
        <strain evidence="2">Liverpool</strain>
    </source>
</reference>
<sequence>MAFLFSSPFSQLAFDPEFTPDSGPSHSDACPSTSSSSSSFSSSSFSSSSFSSSSFSSSSSSSSFGVASSPRPNAVHHHVNFLVQGGVSSVFFSPSLSRALLRNAVAISLKHSLRLHPELKWGACKNCWTPYVPGVSCCVRLETPGRAACREKRKRGELRKRKARSREARSRKTPETDCAEAAACADRAVSHRRRDRGVSQKEAFTARNAQRGPWRGEAGLEGSSEGHATEAEAEDESETPDRETGGSNPPETPVEKKRRSVHADHAEEGSREKDAACLEKDRESQKSRTRRSIRRAGMTLRIRNRNRRERERTHHPDNSDTTDSFSVTSPSSPSFPPSFSSPSDSSLSASSFPPAGLDCQSRGVAPGRDPRAAWARAESAQFPAPEDRRKVTERSDTALPAFVFVTCLSCGVSRRRGAVAQTPLEEETAER</sequence>
<reference evidence="2" key="2">
    <citation type="submission" date="2011-03" db="EMBL/GenBank/DDBJ databases">
        <title>Comparative genomics and transcriptomics of Neospora caninum and Toxoplasma gondii.</title>
        <authorList>
            <person name="Reid A.J."/>
            <person name="Sohal A."/>
            <person name="Harris D."/>
            <person name="Quail M."/>
            <person name="Sanders M."/>
            <person name="Berriman M."/>
            <person name="Wastling J.M."/>
            <person name="Pain A."/>
        </authorList>
    </citation>
    <scope>NUCLEOTIDE SEQUENCE</scope>
    <source>
        <strain evidence="2">Liverpool</strain>
    </source>
</reference>
<dbReference type="VEuPathDB" id="ToxoDB:NCLIV_050100"/>
<feature type="compositionally biased region" description="Basic and acidic residues" evidence="1">
    <location>
        <begin position="261"/>
        <end position="286"/>
    </location>
</feature>
<dbReference type="GO" id="GO:0006396">
    <property type="term" value="P:RNA processing"/>
    <property type="evidence" value="ECO:0007669"/>
    <property type="project" value="InterPro"/>
</dbReference>
<name>F0VKI1_NEOCL</name>
<protein>
    <submittedName>
        <fullName evidence="2">Uncharacterized protein</fullName>
    </submittedName>
</protein>
<dbReference type="InterPro" id="IPR007175">
    <property type="entry name" value="Rpr2/Snm1/Rpp21"/>
</dbReference>